<dbReference type="AlphaFoldDB" id="A0A1T4LRA8"/>
<name>A0A1T4LRA8_9HYPH</name>
<feature type="signal peptide" evidence="1">
    <location>
        <begin position="1"/>
        <end position="24"/>
    </location>
</feature>
<keyword evidence="1" id="KW-0732">Signal</keyword>
<proteinExistence type="predicted"/>
<dbReference type="STRING" id="225324.SAMN02745126_01670"/>
<evidence type="ECO:0000313" key="2">
    <source>
        <dbReference type="EMBL" id="SJZ57177.1"/>
    </source>
</evidence>
<evidence type="ECO:0000256" key="1">
    <source>
        <dbReference type="SAM" id="SignalP"/>
    </source>
</evidence>
<dbReference type="Proteomes" id="UP000190092">
    <property type="component" value="Unassembled WGS sequence"/>
</dbReference>
<gene>
    <name evidence="2" type="ORF">SAMN02745126_01670</name>
</gene>
<keyword evidence="3" id="KW-1185">Reference proteome</keyword>
<organism evidence="2 3">
    <name type="scientific">Enhydrobacter aerosaccus</name>
    <dbReference type="NCBI Taxonomy" id="225324"/>
    <lineage>
        <taxon>Bacteria</taxon>
        <taxon>Pseudomonadati</taxon>
        <taxon>Pseudomonadota</taxon>
        <taxon>Alphaproteobacteria</taxon>
        <taxon>Hyphomicrobiales</taxon>
        <taxon>Enhydrobacter</taxon>
    </lineage>
</organism>
<feature type="chain" id="PRO_5012459296" evidence="1">
    <location>
        <begin position="25"/>
        <end position="239"/>
    </location>
</feature>
<sequence length="239" mass="26487">MRVSFASVIGVALAALTSATDAFAQRADRNVDMPVVRSLNWFGYVGGDDIRAACTPGGRNRIRLVYNALWEEQVRTYEIFLQPDGTAGLNIGVLADQGDLTNILASSGTDVLNPWRMKKGERLLDAGETRDLMGLLQASAAFGPPRDGLRLPDNDFWWTVASCRNGVWGFQAYHYPTDGFANVKFAEKLFALDNVKIPVNRPRKLEPAEFRRGFDSKSVQRGQGNHWMLVVGKDGLQPR</sequence>
<protein>
    <submittedName>
        <fullName evidence="2">Uncharacterized protein</fullName>
    </submittedName>
</protein>
<accession>A0A1T4LRA8</accession>
<evidence type="ECO:0000313" key="3">
    <source>
        <dbReference type="Proteomes" id="UP000190092"/>
    </source>
</evidence>
<dbReference type="EMBL" id="FUWJ01000001">
    <property type="protein sequence ID" value="SJZ57177.1"/>
    <property type="molecule type" value="Genomic_DNA"/>
</dbReference>
<reference evidence="3" key="1">
    <citation type="submission" date="2017-02" db="EMBL/GenBank/DDBJ databases">
        <authorList>
            <person name="Varghese N."/>
            <person name="Submissions S."/>
        </authorList>
    </citation>
    <scope>NUCLEOTIDE SEQUENCE [LARGE SCALE GENOMIC DNA]</scope>
    <source>
        <strain evidence="3">ATCC 27094</strain>
    </source>
</reference>